<evidence type="ECO:0000313" key="4">
    <source>
        <dbReference type="Proteomes" id="UP000824049"/>
    </source>
</evidence>
<gene>
    <name evidence="3" type="ORF">H9968_08170</name>
</gene>
<dbReference type="AlphaFoldDB" id="A0A9D2ELF6"/>
<reference evidence="3" key="1">
    <citation type="journal article" date="2021" name="PeerJ">
        <title>Extensive microbial diversity within the chicken gut microbiome revealed by metagenomics and culture.</title>
        <authorList>
            <person name="Gilroy R."/>
            <person name="Ravi A."/>
            <person name="Getino M."/>
            <person name="Pursley I."/>
            <person name="Horton D.L."/>
            <person name="Alikhan N.F."/>
            <person name="Baker D."/>
            <person name="Gharbi K."/>
            <person name="Hall N."/>
            <person name="Watson M."/>
            <person name="Adriaenssens E.M."/>
            <person name="Foster-Nyarko E."/>
            <person name="Jarju S."/>
            <person name="Secka A."/>
            <person name="Antonio M."/>
            <person name="Oren A."/>
            <person name="Chaudhuri R.R."/>
            <person name="La Ragione R."/>
            <person name="Hildebrand F."/>
            <person name="Pallen M.J."/>
        </authorList>
    </citation>
    <scope>NUCLEOTIDE SEQUENCE</scope>
    <source>
        <strain evidence="3">CHK179-28034</strain>
    </source>
</reference>
<dbReference type="Pfam" id="PF02826">
    <property type="entry name" value="2-Hacid_dh_C"/>
    <property type="match status" value="1"/>
</dbReference>
<organism evidence="3 4">
    <name type="scientific">Candidatus Anaerobutyricum stercoris</name>
    <dbReference type="NCBI Taxonomy" id="2838457"/>
    <lineage>
        <taxon>Bacteria</taxon>
        <taxon>Bacillati</taxon>
        <taxon>Bacillota</taxon>
        <taxon>Clostridia</taxon>
        <taxon>Lachnospirales</taxon>
        <taxon>Lachnospiraceae</taxon>
        <taxon>Anaerobutyricum</taxon>
    </lineage>
</organism>
<evidence type="ECO:0000259" key="2">
    <source>
        <dbReference type="Pfam" id="PF16924"/>
    </source>
</evidence>
<protein>
    <submittedName>
        <fullName evidence="3">Dipicolinate synthase</fullName>
    </submittedName>
</protein>
<proteinExistence type="predicted"/>
<feature type="domain" description="D-isomer specific 2-hydroxyacid dehydrogenase NAD-binding" evidence="1">
    <location>
        <begin position="145"/>
        <end position="244"/>
    </location>
</feature>
<dbReference type="InterPro" id="IPR006140">
    <property type="entry name" value="D-isomer_DH_NAD-bd"/>
</dbReference>
<sequence>MVDICTDSYKIAVIGGDKRQVYLARILAEKGYEVAVYGLCERVHDERIREATSLKEALKEVDAAVGPVPFIRSGKITGKYEVPDMNIEMFFGELPENAYFFAGNIPSEVRRYAEGKGLRACDMMIDELVAARNAVATAEGAVAEAIARSPVNLTKSRCLVLGYGRCGRILMRLLKSFFCKVIVSEKDNTRAADAFVLADGIVSEAELTDAVGNVDFIFNTVPERILSEERLRHVGKNTWILDIASAPGGVDYRATEALSVNAVLLPGLPGRYAPASSAEILADFIENQIRLR</sequence>
<accession>A0A9D2ELF6</accession>
<dbReference type="GO" id="GO:0051287">
    <property type="term" value="F:NAD binding"/>
    <property type="evidence" value="ECO:0007669"/>
    <property type="project" value="InterPro"/>
</dbReference>
<feature type="domain" description="Dipicolinate synthase subunit A N-terminal" evidence="2">
    <location>
        <begin position="10"/>
        <end position="124"/>
    </location>
</feature>
<evidence type="ECO:0000313" key="3">
    <source>
        <dbReference type="EMBL" id="HIZ39884.1"/>
    </source>
</evidence>
<dbReference type="Gene3D" id="3.40.50.720">
    <property type="entry name" value="NAD(P)-binding Rossmann-like Domain"/>
    <property type="match status" value="1"/>
</dbReference>
<dbReference type="InterPro" id="IPR036291">
    <property type="entry name" value="NAD(P)-bd_dom_sf"/>
</dbReference>
<dbReference type="InterPro" id="IPR031629">
    <property type="entry name" value="DpaA_N"/>
</dbReference>
<dbReference type="SUPFAM" id="SSF51735">
    <property type="entry name" value="NAD(P)-binding Rossmann-fold domains"/>
    <property type="match status" value="1"/>
</dbReference>
<dbReference type="Proteomes" id="UP000824049">
    <property type="component" value="Unassembled WGS sequence"/>
</dbReference>
<evidence type="ECO:0000259" key="1">
    <source>
        <dbReference type="Pfam" id="PF02826"/>
    </source>
</evidence>
<reference evidence="3" key="2">
    <citation type="submission" date="2021-04" db="EMBL/GenBank/DDBJ databases">
        <authorList>
            <person name="Gilroy R."/>
        </authorList>
    </citation>
    <scope>NUCLEOTIDE SEQUENCE</scope>
    <source>
        <strain evidence="3">CHK179-28034</strain>
    </source>
</reference>
<name>A0A9D2ELF6_9FIRM</name>
<comment type="caution">
    <text evidence="3">The sequence shown here is derived from an EMBL/GenBank/DDBJ whole genome shotgun (WGS) entry which is preliminary data.</text>
</comment>
<dbReference type="Pfam" id="PF16924">
    <property type="entry name" value="DpaA_N"/>
    <property type="match status" value="1"/>
</dbReference>
<dbReference type="EMBL" id="DXBR01000073">
    <property type="protein sequence ID" value="HIZ39884.1"/>
    <property type="molecule type" value="Genomic_DNA"/>
</dbReference>